<keyword evidence="1" id="KW-0732">Signal</keyword>
<dbReference type="EMBL" id="CAADJA010000002">
    <property type="protein sequence ID" value="VFS50841.1"/>
    <property type="molecule type" value="Genomic_DNA"/>
</dbReference>
<dbReference type="InterPro" id="IPR012332">
    <property type="entry name" value="Autotransporter_pectin_lyase_C"/>
</dbReference>
<dbReference type="Pfam" id="PF12951">
    <property type="entry name" value="PATR"/>
    <property type="match status" value="2"/>
</dbReference>
<sequence>MLTGVNFYSGTTTVNQGRLIGTHGSSLGLAEIDNQAELELAFEQNEIVNNQLSGSGSLIKSGAGIGSLTASGSSQGDVQVNGGTLQFTQNGSFGAASYNTASGATTHSLPIHHC</sequence>
<proteinExistence type="predicted"/>
<dbReference type="InterPro" id="IPR013425">
    <property type="entry name" value="Autotrns_rpt"/>
</dbReference>
<accession>A0A484ZSS0</accession>
<evidence type="ECO:0000256" key="1">
    <source>
        <dbReference type="ARBA" id="ARBA00022729"/>
    </source>
</evidence>
<evidence type="ECO:0000313" key="2">
    <source>
        <dbReference type="EMBL" id="VFS50841.1"/>
    </source>
</evidence>
<gene>
    <name evidence="2" type="ORF">NCTC12282_04713</name>
</gene>
<evidence type="ECO:0000313" key="3">
    <source>
        <dbReference type="Proteomes" id="UP000373449"/>
    </source>
</evidence>
<organism evidence="2 3">
    <name type="scientific">Budvicia aquatica</name>
    <dbReference type="NCBI Taxonomy" id="82979"/>
    <lineage>
        <taxon>Bacteria</taxon>
        <taxon>Pseudomonadati</taxon>
        <taxon>Pseudomonadota</taxon>
        <taxon>Gammaproteobacteria</taxon>
        <taxon>Enterobacterales</taxon>
        <taxon>Budviciaceae</taxon>
        <taxon>Budvicia</taxon>
    </lineage>
</organism>
<name>A0A484ZSS0_9GAMM</name>
<dbReference type="Proteomes" id="UP000373449">
    <property type="component" value="Unassembled WGS sequence"/>
</dbReference>
<protein>
    <submittedName>
        <fullName evidence="2">AIDA autotransporter-like protein ShdA</fullName>
    </submittedName>
</protein>
<dbReference type="AlphaFoldDB" id="A0A484ZSS0"/>
<reference evidence="2 3" key="1">
    <citation type="submission" date="2019-03" db="EMBL/GenBank/DDBJ databases">
        <authorList>
            <consortium name="Pathogen Informatics"/>
        </authorList>
    </citation>
    <scope>NUCLEOTIDE SEQUENCE [LARGE SCALE GENOMIC DNA]</scope>
    <source>
        <strain evidence="2 3">NCTC12282</strain>
    </source>
</reference>
<dbReference type="Gene3D" id="2.160.20.20">
    <property type="match status" value="1"/>
</dbReference>